<keyword evidence="8" id="KW-0626">Porin</keyword>
<evidence type="ECO:0000313" key="14">
    <source>
        <dbReference type="Proteomes" id="UP000215441"/>
    </source>
</evidence>
<gene>
    <name evidence="13" type="ORF">CBY09_11715</name>
</gene>
<keyword evidence="7" id="KW-0406">Ion transport</keyword>
<dbReference type="EMBL" id="NOIG01000008">
    <property type="protein sequence ID" value="OYD49635.1"/>
    <property type="molecule type" value="Genomic_DNA"/>
</dbReference>
<comment type="subunit">
    <text evidence="2">Homotrimer.</text>
</comment>
<dbReference type="RefSeq" id="WP_094289721.1">
    <property type="nucleotide sequence ID" value="NZ_NOIG01000008.1"/>
</dbReference>
<dbReference type="SUPFAM" id="SSF56935">
    <property type="entry name" value="Porins"/>
    <property type="match status" value="1"/>
</dbReference>
<evidence type="ECO:0000256" key="6">
    <source>
        <dbReference type="ARBA" id="ARBA00022729"/>
    </source>
</evidence>
<evidence type="ECO:0000256" key="4">
    <source>
        <dbReference type="ARBA" id="ARBA00022452"/>
    </source>
</evidence>
<dbReference type="AlphaFoldDB" id="A0A235EMF5"/>
<evidence type="ECO:0000256" key="9">
    <source>
        <dbReference type="ARBA" id="ARBA00023136"/>
    </source>
</evidence>
<dbReference type="PANTHER" id="PTHR34501:SF9">
    <property type="entry name" value="MAJOR OUTER MEMBRANE PROTEIN P.IA"/>
    <property type="match status" value="1"/>
</dbReference>
<dbReference type="Gene3D" id="2.40.160.10">
    <property type="entry name" value="Porin"/>
    <property type="match status" value="1"/>
</dbReference>
<keyword evidence="3" id="KW-0813">Transport</keyword>
<proteinExistence type="predicted"/>
<dbReference type="InterPro" id="IPR033900">
    <property type="entry name" value="Gram_neg_porin_domain"/>
</dbReference>
<reference evidence="13 14" key="1">
    <citation type="submission" date="2017-07" db="EMBL/GenBank/DDBJ databases">
        <title>Acidovorax KNDSW TSA 6 genome sequence and assembly.</title>
        <authorList>
            <person name="Mayilraj S."/>
        </authorList>
    </citation>
    <scope>NUCLEOTIDE SEQUENCE [LARGE SCALE GENOMIC DNA]</scope>
    <source>
        <strain evidence="13 14">KNDSW-TSA6</strain>
    </source>
</reference>
<keyword evidence="10" id="KW-0998">Cell outer membrane</keyword>
<dbReference type="Proteomes" id="UP000215441">
    <property type="component" value="Unassembled WGS sequence"/>
</dbReference>
<feature type="chain" id="PRO_5012375921" evidence="11">
    <location>
        <begin position="20"/>
        <end position="354"/>
    </location>
</feature>
<evidence type="ECO:0000256" key="3">
    <source>
        <dbReference type="ARBA" id="ARBA00022448"/>
    </source>
</evidence>
<dbReference type="InterPro" id="IPR023614">
    <property type="entry name" value="Porin_dom_sf"/>
</dbReference>
<keyword evidence="4" id="KW-1134">Transmembrane beta strand</keyword>
<keyword evidence="9" id="KW-0472">Membrane</keyword>
<protein>
    <submittedName>
        <fullName evidence="13">Porin</fullName>
    </submittedName>
</protein>
<evidence type="ECO:0000256" key="1">
    <source>
        <dbReference type="ARBA" id="ARBA00004571"/>
    </source>
</evidence>
<dbReference type="GO" id="GO:0015288">
    <property type="term" value="F:porin activity"/>
    <property type="evidence" value="ECO:0007669"/>
    <property type="project" value="UniProtKB-KW"/>
</dbReference>
<feature type="domain" description="Porin" evidence="12">
    <location>
        <begin position="6"/>
        <end position="329"/>
    </location>
</feature>
<keyword evidence="14" id="KW-1185">Reference proteome</keyword>
<evidence type="ECO:0000256" key="7">
    <source>
        <dbReference type="ARBA" id="ARBA00023065"/>
    </source>
</evidence>
<organism evidence="13 14">
    <name type="scientific">Acidovorax kalamii</name>
    <dbReference type="NCBI Taxonomy" id="2004485"/>
    <lineage>
        <taxon>Bacteria</taxon>
        <taxon>Pseudomonadati</taxon>
        <taxon>Pseudomonadota</taxon>
        <taxon>Betaproteobacteria</taxon>
        <taxon>Burkholderiales</taxon>
        <taxon>Comamonadaceae</taxon>
        <taxon>Acidovorax</taxon>
    </lineage>
</organism>
<dbReference type="CDD" id="cd00342">
    <property type="entry name" value="gram_neg_porins"/>
    <property type="match status" value="1"/>
</dbReference>
<evidence type="ECO:0000256" key="2">
    <source>
        <dbReference type="ARBA" id="ARBA00011233"/>
    </source>
</evidence>
<dbReference type="PANTHER" id="PTHR34501">
    <property type="entry name" value="PROTEIN YDDL-RELATED"/>
    <property type="match status" value="1"/>
</dbReference>
<sequence length="354" mass="36631">MKKIVAAACAAFVGPCAMAQNADVTLYGVADLGLRNGSGLTASNAPAPGSTHSLGSGIHTTSRWGLRGSEDLGGGAKALFNLESGLNADTGAPANASKYFDRASWVGLQGGWGTLALGRQTTTLADAISPVDPLAMRFASFNPNIGVTALSQHGLGIEYGSAGANSGSYRLDNAIKYTGRFGGFTARAMWGMGEVASQASALSSRGVGLAWAAYGFVVSGAHQSFNDTNKRSLDATTLGAAYQWGSVRLAANAGRNKAETAAGRFTVQRVLSAGGTWAATPWVDLTAAYYKVDRSRTGAADDGYGRLVAFAEYKLSRRTKVYAELDNTRWRNGFQGAANKATATGVSAGVVHTF</sequence>
<evidence type="ECO:0000313" key="13">
    <source>
        <dbReference type="EMBL" id="OYD49635.1"/>
    </source>
</evidence>
<evidence type="ECO:0000259" key="12">
    <source>
        <dbReference type="Pfam" id="PF13609"/>
    </source>
</evidence>
<keyword evidence="5" id="KW-0812">Transmembrane</keyword>
<dbReference type="GO" id="GO:0009279">
    <property type="term" value="C:cell outer membrane"/>
    <property type="evidence" value="ECO:0007669"/>
    <property type="project" value="UniProtKB-SubCell"/>
</dbReference>
<keyword evidence="6 11" id="KW-0732">Signal</keyword>
<dbReference type="InterPro" id="IPR050298">
    <property type="entry name" value="Gram-neg_bact_OMP"/>
</dbReference>
<accession>A0A235EMF5</accession>
<evidence type="ECO:0000256" key="10">
    <source>
        <dbReference type="ARBA" id="ARBA00023237"/>
    </source>
</evidence>
<dbReference type="GO" id="GO:0006811">
    <property type="term" value="P:monoatomic ion transport"/>
    <property type="evidence" value="ECO:0007669"/>
    <property type="project" value="UniProtKB-KW"/>
</dbReference>
<name>A0A235EMF5_9BURK</name>
<comment type="caution">
    <text evidence="13">The sequence shown here is derived from an EMBL/GenBank/DDBJ whole genome shotgun (WGS) entry which is preliminary data.</text>
</comment>
<dbReference type="Pfam" id="PF13609">
    <property type="entry name" value="Porin_4"/>
    <property type="match status" value="1"/>
</dbReference>
<feature type="signal peptide" evidence="11">
    <location>
        <begin position="1"/>
        <end position="19"/>
    </location>
</feature>
<dbReference type="OrthoDB" id="6975458at2"/>
<evidence type="ECO:0000256" key="5">
    <source>
        <dbReference type="ARBA" id="ARBA00022692"/>
    </source>
</evidence>
<evidence type="ECO:0000256" key="8">
    <source>
        <dbReference type="ARBA" id="ARBA00023114"/>
    </source>
</evidence>
<evidence type="ECO:0000256" key="11">
    <source>
        <dbReference type="SAM" id="SignalP"/>
    </source>
</evidence>
<dbReference type="GO" id="GO:0046930">
    <property type="term" value="C:pore complex"/>
    <property type="evidence" value="ECO:0007669"/>
    <property type="project" value="UniProtKB-KW"/>
</dbReference>
<comment type="subcellular location">
    <subcellularLocation>
        <location evidence="1">Cell outer membrane</location>
        <topology evidence="1">Multi-pass membrane protein</topology>
    </subcellularLocation>
</comment>